<dbReference type="AlphaFoldDB" id="A0A6J5FFP8"/>
<keyword evidence="2" id="KW-1185">Reference proteome</keyword>
<dbReference type="Proteomes" id="UP000494119">
    <property type="component" value="Unassembled WGS sequence"/>
</dbReference>
<dbReference type="EMBL" id="CADIKL010000003">
    <property type="protein sequence ID" value="CAB3779347.1"/>
    <property type="molecule type" value="Genomic_DNA"/>
</dbReference>
<evidence type="ECO:0000313" key="2">
    <source>
        <dbReference type="Proteomes" id="UP000494119"/>
    </source>
</evidence>
<gene>
    <name evidence="1" type="ORF">LMG28688_00812</name>
</gene>
<reference evidence="1 2" key="1">
    <citation type="submission" date="2020-04" db="EMBL/GenBank/DDBJ databases">
        <authorList>
            <person name="De Canck E."/>
        </authorList>
    </citation>
    <scope>NUCLEOTIDE SEQUENCE [LARGE SCALE GENOMIC DNA]</scope>
    <source>
        <strain evidence="1 2">LMG 28688</strain>
    </source>
</reference>
<sequence length="88" mass="10092">MSELEETQKDARAFRRLMHEAGDDRGEYVRTVVVSPRFRPSMYAARAHDQSPIDVKCGEVMRSTIKWVNAGDMPTFGDYLRSLREGNV</sequence>
<protein>
    <submittedName>
        <fullName evidence="1">Uncharacterized protein</fullName>
    </submittedName>
</protein>
<name>A0A6J5FFP8_9BURK</name>
<dbReference type="RefSeq" id="WP_175194280.1">
    <property type="nucleotide sequence ID" value="NZ_CADIKL010000003.1"/>
</dbReference>
<proteinExistence type="predicted"/>
<accession>A0A6J5FFP8</accession>
<evidence type="ECO:0000313" key="1">
    <source>
        <dbReference type="EMBL" id="CAB3779347.1"/>
    </source>
</evidence>
<organism evidence="1 2">
    <name type="scientific">Paraburkholderia caffeinitolerans</name>
    <dbReference type="NCBI Taxonomy" id="1723730"/>
    <lineage>
        <taxon>Bacteria</taxon>
        <taxon>Pseudomonadati</taxon>
        <taxon>Pseudomonadota</taxon>
        <taxon>Betaproteobacteria</taxon>
        <taxon>Burkholderiales</taxon>
        <taxon>Burkholderiaceae</taxon>
        <taxon>Paraburkholderia</taxon>
    </lineage>
</organism>